<evidence type="ECO:0000259" key="8">
    <source>
        <dbReference type="PROSITE" id="PS50850"/>
    </source>
</evidence>
<feature type="transmembrane region" description="Helical" evidence="7">
    <location>
        <begin position="328"/>
        <end position="348"/>
    </location>
</feature>
<comment type="caution">
    <text evidence="9">The sequence shown here is derived from an EMBL/GenBank/DDBJ whole genome shotgun (WGS) entry which is preliminary data.</text>
</comment>
<evidence type="ECO:0000256" key="1">
    <source>
        <dbReference type="ARBA" id="ARBA00004141"/>
    </source>
</evidence>
<feature type="transmembrane region" description="Helical" evidence="7">
    <location>
        <begin position="45"/>
        <end position="62"/>
    </location>
</feature>
<evidence type="ECO:0000256" key="5">
    <source>
        <dbReference type="ARBA" id="ARBA00023136"/>
    </source>
</evidence>
<dbReference type="PANTHER" id="PTHR42718">
    <property type="entry name" value="MAJOR FACILITATOR SUPERFAMILY MULTIDRUG TRANSPORTER MFSC"/>
    <property type="match status" value="1"/>
</dbReference>
<feature type="transmembrane region" description="Helical" evidence="7">
    <location>
        <begin position="508"/>
        <end position="528"/>
    </location>
</feature>
<dbReference type="PROSITE" id="PS50850">
    <property type="entry name" value="MFS"/>
    <property type="match status" value="1"/>
</dbReference>
<feature type="transmembrane region" description="Helical" evidence="7">
    <location>
        <begin position="270"/>
        <end position="289"/>
    </location>
</feature>
<keyword evidence="3 7" id="KW-0812">Transmembrane</keyword>
<dbReference type="Gene3D" id="1.20.1250.20">
    <property type="entry name" value="MFS general substrate transporter like domains"/>
    <property type="match status" value="2"/>
</dbReference>
<feature type="transmembrane region" description="Helical" evidence="7">
    <location>
        <begin position="418"/>
        <end position="443"/>
    </location>
</feature>
<keyword evidence="10" id="KW-1185">Reference proteome</keyword>
<feature type="region of interest" description="Disordered" evidence="6">
    <location>
        <begin position="553"/>
        <end position="601"/>
    </location>
</feature>
<feature type="transmembrane region" description="Helical" evidence="7">
    <location>
        <begin position="172"/>
        <end position="195"/>
    </location>
</feature>
<feature type="transmembrane region" description="Helical" evidence="7">
    <location>
        <begin position="368"/>
        <end position="386"/>
    </location>
</feature>
<dbReference type="InterPro" id="IPR011701">
    <property type="entry name" value="MFS"/>
</dbReference>
<feature type="transmembrane region" description="Helical" evidence="7">
    <location>
        <begin position="207"/>
        <end position="226"/>
    </location>
</feature>
<reference evidence="9 10" key="1">
    <citation type="journal article" date="2014" name="BMC Genomics">
        <title>Genome and secretome analysis of the hemibiotrophic fungal pathogen, Moniliophthora roreri, which causes frosty pod rot disease of cacao: mechanisms of the biotrophic and necrotrophic phases.</title>
        <authorList>
            <person name="Meinhardt L.W."/>
            <person name="Costa G.G.L."/>
            <person name="Thomazella D.P.T."/>
            <person name="Teixeira P.J.P.L."/>
            <person name="Carazzolle M.F."/>
            <person name="Schuster S.C."/>
            <person name="Carlson J.E."/>
            <person name="Guiltinan M.J."/>
            <person name="Mieczkowski P."/>
            <person name="Farmer A."/>
            <person name="Ramaraj T."/>
            <person name="Crozier J."/>
            <person name="Davis R.E."/>
            <person name="Shao J."/>
            <person name="Melnick R.L."/>
            <person name="Pereira G.A.G."/>
            <person name="Bailey B.A."/>
        </authorList>
    </citation>
    <scope>NUCLEOTIDE SEQUENCE [LARGE SCALE GENOMIC DNA]</scope>
    <source>
        <strain evidence="9 10">MCA 2997</strain>
    </source>
</reference>
<protein>
    <submittedName>
        <fullName evidence="9">Efflux protein</fullName>
    </submittedName>
</protein>
<feature type="transmembrane region" description="Helical" evidence="7">
    <location>
        <begin position="455"/>
        <end position="479"/>
    </location>
</feature>
<dbReference type="GO" id="GO:0022857">
    <property type="term" value="F:transmembrane transporter activity"/>
    <property type="evidence" value="ECO:0007669"/>
    <property type="project" value="InterPro"/>
</dbReference>
<dbReference type="InterPro" id="IPR020846">
    <property type="entry name" value="MFS_dom"/>
</dbReference>
<dbReference type="KEGG" id="mrr:Moror_5562"/>
<organism evidence="9 10">
    <name type="scientific">Moniliophthora roreri (strain MCA 2997)</name>
    <name type="common">Cocoa frosty pod rot fungus</name>
    <name type="synonym">Crinipellis roreri</name>
    <dbReference type="NCBI Taxonomy" id="1381753"/>
    <lineage>
        <taxon>Eukaryota</taxon>
        <taxon>Fungi</taxon>
        <taxon>Dikarya</taxon>
        <taxon>Basidiomycota</taxon>
        <taxon>Agaricomycotina</taxon>
        <taxon>Agaricomycetes</taxon>
        <taxon>Agaricomycetidae</taxon>
        <taxon>Agaricales</taxon>
        <taxon>Marasmiineae</taxon>
        <taxon>Marasmiaceae</taxon>
        <taxon>Moniliophthora</taxon>
    </lineage>
</organism>
<dbReference type="Pfam" id="PF07690">
    <property type="entry name" value="MFS_1"/>
    <property type="match status" value="1"/>
</dbReference>
<dbReference type="InterPro" id="IPR036259">
    <property type="entry name" value="MFS_trans_sf"/>
</dbReference>
<accession>V2WMW0</accession>
<dbReference type="Proteomes" id="UP000017559">
    <property type="component" value="Unassembled WGS sequence"/>
</dbReference>
<feature type="transmembrane region" description="Helical" evidence="7">
    <location>
        <begin position="145"/>
        <end position="165"/>
    </location>
</feature>
<feature type="transmembrane region" description="Helical" evidence="7">
    <location>
        <begin position="391"/>
        <end position="412"/>
    </location>
</feature>
<dbReference type="GO" id="GO:0016020">
    <property type="term" value="C:membrane"/>
    <property type="evidence" value="ECO:0007669"/>
    <property type="project" value="UniProtKB-SubCell"/>
</dbReference>
<feature type="domain" description="Major facilitator superfamily (MFS) profile" evidence="8">
    <location>
        <begin position="45"/>
        <end position="538"/>
    </location>
</feature>
<evidence type="ECO:0000256" key="2">
    <source>
        <dbReference type="ARBA" id="ARBA00022448"/>
    </source>
</evidence>
<feature type="transmembrane region" description="Helical" evidence="7">
    <location>
        <begin position="114"/>
        <end position="133"/>
    </location>
</feature>
<keyword evidence="2" id="KW-0813">Transport</keyword>
<keyword evidence="5 7" id="KW-0472">Membrane</keyword>
<sequence>MHERSGSEGRAHYSTRRSIDVSSTTLEKEIIEFGHGKEKRSTRKSFMLVAACTLAMMVNIGNSTGPSIALPTIERELNVQQIQLVWIASGYALSSGCLLLLFGRLADLYGRKKAFLLGNLWLFIFTLSCAFAKNSTALNVLRGFQGVGAAATIPASLGILAHAFPPSRARSIAFACFAAGAPVGGAFGIVIGGVLIQETSQTWRATFYLSTGLTFLSLVLGFFSIDGDEPSTELDRRIDWPGAAVVTVGLVLIVFVLGQGEVAPQQWANPYIVGLLIAGVFLVLLFVVWQHYLETVQDYGLRPRADRWIPTLPPLMKLSLWSRADGKVAIVFCIALFNWCSFLAWSYWVMIFYQNYMGFDPIATMIRLIPMFITGIICNVVVALVVGRVSLVALMAMGTALTSSASLLFAIIDPDAVYWAFGFPAAITAVVGADFVFAAGTLFIAKVSLPHEQSIAGAVFQCMTQLGTSLGITISTVVFNRIIQQQSNQLGVPITEVPKPGQLKSYKAAQWTNFAFGVFAALLAVKYLRGVGIVGHRKEKLSDDAEVATVQEVPRSGRYRGDSEELPKKRTEKDTDVQTSVVDVDDDFSEPSVIEERRSYR</sequence>
<name>V2WMW0_MONRO</name>
<feature type="transmembrane region" description="Helical" evidence="7">
    <location>
        <begin position="238"/>
        <end position="258"/>
    </location>
</feature>
<evidence type="ECO:0000313" key="9">
    <source>
        <dbReference type="EMBL" id="ESK88163.1"/>
    </source>
</evidence>
<evidence type="ECO:0000313" key="10">
    <source>
        <dbReference type="Proteomes" id="UP000017559"/>
    </source>
</evidence>
<evidence type="ECO:0000256" key="4">
    <source>
        <dbReference type="ARBA" id="ARBA00022989"/>
    </source>
</evidence>
<evidence type="ECO:0000256" key="3">
    <source>
        <dbReference type="ARBA" id="ARBA00022692"/>
    </source>
</evidence>
<dbReference type="HOGENOM" id="CLU_000960_27_0_1"/>
<keyword evidence="4 7" id="KW-1133">Transmembrane helix</keyword>
<evidence type="ECO:0000256" key="7">
    <source>
        <dbReference type="SAM" id="Phobius"/>
    </source>
</evidence>
<feature type="compositionally biased region" description="Basic and acidic residues" evidence="6">
    <location>
        <begin position="559"/>
        <end position="576"/>
    </location>
</feature>
<evidence type="ECO:0000256" key="6">
    <source>
        <dbReference type="SAM" id="MobiDB-lite"/>
    </source>
</evidence>
<feature type="transmembrane region" description="Helical" evidence="7">
    <location>
        <begin position="82"/>
        <end position="102"/>
    </location>
</feature>
<dbReference type="EMBL" id="AWSO01000690">
    <property type="protein sequence ID" value="ESK88163.1"/>
    <property type="molecule type" value="Genomic_DNA"/>
</dbReference>
<comment type="subcellular location">
    <subcellularLocation>
        <location evidence="1">Membrane</location>
        <topology evidence="1">Multi-pass membrane protein</topology>
    </subcellularLocation>
</comment>
<dbReference type="PANTHER" id="PTHR42718:SF9">
    <property type="entry name" value="MAJOR FACILITATOR SUPERFAMILY MULTIDRUG TRANSPORTER MFSC"/>
    <property type="match status" value="1"/>
</dbReference>
<proteinExistence type="predicted"/>
<dbReference type="SUPFAM" id="SSF103473">
    <property type="entry name" value="MFS general substrate transporter"/>
    <property type="match status" value="2"/>
</dbReference>
<dbReference type="AlphaFoldDB" id="V2WMW0"/>
<dbReference type="OrthoDB" id="5086884at2759"/>
<gene>
    <name evidence="9" type="ORF">Moror_5562</name>
</gene>